<dbReference type="EC" id="3.1.3.16" evidence="8"/>
<dbReference type="PANTHER" id="PTHR11668">
    <property type="entry name" value="SERINE/THREONINE PROTEIN PHOSPHATASE"/>
    <property type="match status" value="1"/>
</dbReference>
<name>A0A1J4JJS4_9EUKA</name>
<gene>
    <name evidence="11" type="ORF">TRFO_34126</name>
</gene>
<keyword evidence="12" id="KW-1185">Reference proteome</keyword>
<dbReference type="GO" id="GO:0005737">
    <property type="term" value="C:cytoplasm"/>
    <property type="evidence" value="ECO:0007669"/>
    <property type="project" value="TreeGrafter"/>
</dbReference>
<dbReference type="InterPro" id="IPR029052">
    <property type="entry name" value="Metallo-depent_PP-like"/>
</dbReference>
<comment type="cofactor">
    <cofactor evidence="1">
        <name>Mn(2+)</name>
        <dbReference type="ChEBI" id="CHEBI:29035"/>
    </cofactor>
</comment>
<evidence type="ECO:0000256" key="2">
    <source>
        <dbReference type="ARBA" id="ARBA00022723"/>
    </source>
</evidence>
<evidence type="ECO:0000256" key="8">
    <source>
        <dbReference type="RuleBase" id="RU004273"/>
    </source>
</evidence>
<evidence type="ECO:0000256" key="9">
    <source>
        <dbReference type="SAM" id="MobiDB-lite"/>
    </source>
</evidence>
<dbReference type="SMART" id="SM00156">
    <property type="entry name" value="PP2Ac"/>
    <property type="match status" value="1"/>
</dbReference>
<dbReference type="GeneID" id="94844188"/>
<evidence type="ECO:0000256" key="6">
    <source>
        <dbReference type="ARBA" id="ARBA00047761"/>
    </source>
</evidence>
<dbReference type="SUPFAM" id="SSF56300">
    <property type="entry name" value="Metallo-dependent phosphatases"/>
    <property type="match status" value="2"/>
</dbReference>
<dbReference type="AlphaFoldDB" id="A0A1J4JJS4"/>
<dbReference type="VEuPathDB" id="TrichDB:TRFO_34126"/>
<dbReference type="PROSITE" id="PS00125">
    <property type="entry name" value="SER_THR_PHOSPHATASE"/>
    <property type="match status" value="1"/>
</dbReference>
<dbReference type="InterPro" id="IPR006186">
    <property type="entry name" value="Ser/Thr-sp_prot-phosphatase"/>
</dbReference>
<comment type="catalytic activity">
    <reaction evidence="7 8">
        <text>O-phospho-L-threonyl-[protein] + H2O = L-threonyl-[protein] + phosphate</text>
        <dbReference type="Rhea" id="RHEA:47004"/>
        <dbReference type="Rhea" id="RHEA-COMP:11060"/>
        <dbReference type="Rhea" id="RHEA-COMP:11605"/>
        <dbReference type="ChEBI" id="CHEBI:15377"/>
        <dbReference type="ChEBI" id="CHEBI:30013"/>
        <dbReference type="ChEBI" id="CHEBI:43474"/>
        <dbReference type="ChEBI" id="CHEBI:61977"/>
        <dbReference type="EC" id="3.1.3.16"/>
    </reaction>
</comment>
<accession>A0A1J4JJS4</accession>
<reference evidence="11" key="1">
    <citation type="submission" date="2016-10" db="EMBL/GenBank/DDBJ databases">
        <authorList>
            <person name="Benchimol M."/>
            <person name="Almeida L.G."/>
            <person name="Vasconcelos A.T."/>
            <person name="Perreira-Neves A."/>
            <person name="Rosa I.A."/>
            <person name="Tasca T."/>
            <person name="Bogo M.R."/>
            <person name="de Souza W."/>
        </authorList>
    </citation>
    <scope>NUCLEOTIDE SEQUENCE [LARGE SCALE GENOMIC DNA]</scope>
    <source>
        <strain evidence="11">K</strain>
    </source>
</reference>
<dbReference type="EMBL" id="MLAK01001006">
    <property type="protein sequence ID" value="OHS99406.1"/>
    <property type="molecule type" value="Genomic_DNA"/>
</dbReference>
<dbReference type="GO" id="GO:0004722">
    <property type="term" value="F:protein serine/threonine phosphatase activity"/>
    <property type="evidence" value="ECO:0007669"/>
    <property type="project" value="UniProtKB-EC"/>
</dbReference>
<dbReference type="Gene3D" id="3.60.21.10">
    <property type="match status" value="2"/>
</dbReference>
<dbReference type="Proteomes" id="UP000179807">
    <property type="component" value="Unassembled WGS sequence"/>
</dbReference>
<comment type="similarity">
    <text evidence="8">Belongs to the PPP phosphatase family.</text>
</comment>
<dbReference type="RefSeq" id="XP_068352543.1">
    <property type="nucleotide sequence ID" value="XM_068509484.1"/>
</dbReference>
<dbReference type="PRINTS" id="PR00114">
    <property type="entry name" value="STPHPHTASE"/>
</dbReference>
<comment type="catalytic activity">
    <reaction evidence="6">
        <text>O-phospho-L-seryl-[protein] + H2O = L-seryl-[protein] + phosphate</text>
        <dbReference type="Rhea" id="RHEA:20629"/>
        <dbReference type="Rhea" id="RHEA-COMP:9863"/>
        <dbReference type="Rhea" id="RHEA-COMP:11604"/>
        <dbReference type="ChEBI" id="CHEBI:15377"/>
        <dbReference type="ChEBI" id="CHEBI:29999"/>
        <dbReference type="ChEBI" id="CHEBI:43474"/>
        <dbReference type="ChEBI" id="CHEBI:83421"/>
        <dbReference type="EC" id="3.1.3.16"/>
    </reaction>
</comment>
<evidence type="ECO:0000256" key="7">
    <source>
        <dbReference type="ARBA" id="ARBA00048336"/>
    </source>
</evidence>
<dbReference type="GO" id="GO:0005634">
    <property type="term" value="C:nucleus"/>
    <property type="evidence" value="ECO:0007669"/>
    <property type="project" value="TreeGrafter"/>
</dbReference>
<comment type="caution">
    <text evidence="11">The sequence shown here is derived from an EMBL/GenBank/DDBJ whole genome shotgun (WGS) entry which is preliminary data.</text>
</comment>
<dbReference type="PANTHER" id="PTHR11668:SF300">
    <property type="entry name" value="SERINE_THREONINE-PROTEIN PHOSPHATASE"/>
    <property type="match status" value="1"/>
</dbReference>
<dbReference type="Pfam" id="PF00149">
    <property type="entry name" value="Metallophos"/>
    <property type="match status" value="2"/>
</dbReference>
<keyword evidence="3 8" id="KW-0378">Hydrolase</keyword>
<protein>
    <recommendedName>
        <fullName evidence="8">Serine/threonine-protein phosphatase</fullName>
        <ecNumber evidence="8">3.1.3.16</ecNumber>
    </recommendedName>
</protein>
<dbReference type="GO" id="GO:0046872">
    <property type="term" value="F:metal ion binding"/>
    <property type="evidence" value="ECO:0007669"/>
    <property type="project" value="UniProtKB-KW"/>
</dbReference>
<evidence type="ECO:0000313" key="11">
    <source>
        <dbReference type="EMBL" id="OHS99406.1"/>
    </source>
</evidence>
<dbReference type="CDD" id="cd00144">
    <property type="entry name" value="MPP_PPP_family"/>
    <property type="match status" value="2"/>
</dbReference>
<feature type="domain" description="Serine/threonine specific protein phosphatases" evidence="10">
    <location>
        <begin position="142"/>
        <end position="147"/>
    </location>
</feature>
<organism evidence="11 12">
    <name type="scientific">Tritrichomonas foetus</name>
    <dbReference type="NCBI Taxonomy" id="1144522"/>
    <lineage>
        <taxon>Eukaryota</taxon>
        <taxon>Metamonada</taxon>
        <taxon>Parabasalia</taxon>
        <taxon>Tritrichomonadida</taxon>
        <taxon>Tritrichomonadidae</taxon>
        <taxon>Tritrichomonas</taxon>
    </lineage>
</organism>
<keyword evidence="5" id="KW-0464">Manganese</keyword>
<keyword evidence="2" id="KW-0479">Metal-binding</keyword>
<proteinExistence type="inferred from homology"/>
<evidence type="ECO:0000259" key="10">
    <source>
        <dbReference type="PROSITE" id="PS00125"/>
    </source>
</evidence>
<evidence type="ECO:0000256" key="3">
    <source>
        <dbReference type="ARBA" id="ARBA00022801"/>
    </source>
</evidence>
<keyword evidence="4" id="KW-0904">Protein phosphatase</keyword>
<dbReference type="InterPro" id="IPR004843">
    <property type="entry name" value="Calcineurin-like_PHP"/>
</dbReference>
<evidence type="ECO:0000313" key="12">
    <source>
        <dbReference type="Proteomes" id="UP000179807"/>
    </source>
</evidence>
<sequence>MKTITLKKFHFLRRKLMSLVAEHIFSAFWPLIQASEDEIKTIGDIIPLPRFEASDIVSLCQSTLSVVQNTDHILTLEPPIYIIGDIHGDIHDLLRIFSRIPEFPNVKVLLLGDYIDRGGYSTEVVILLFALVSAYPNNFYLLRGNHEFPNVLNINILEMELSSMYGNSPLYHTIHKVFTYLPIAAVIGNQNITPGSFNDSSSIAKSFCPLNNKYDQNNSNLQNINNCSFLVPCISDAEQNSPIPLHTSPSFNFNCSRVNPQQDSFLSSFIKNGNAQKPQSLDVRSRSRLDLHFELNSNHQNSQPKHHSDSFLCPIRCDHINNHGTSIIAESNVDFINNPCKCSGNDEKKENYNIHHNICNNDDKEDEEKMKKNNHKTKSNNEDNSDETDDQKTTNNDEDDEYEKNMRSKLEGFRGSYLCVHGGISELLTSPLDLLSLKYPIRNYQDKLLQDILWSDPSPDMDGFSQSVRGCGSNFGGDVVKKFLKDNKFKMLIRAHQCVINGLSLCSNCVLTVFSSSRYHHENNKGAFIRINEDETISTEILSPFSPMKRQNANFTNVPKQKSKSRKVARSLLSARTIVSPSSSLLIKKPRARISKKSANGKIMKPEFNSTGKIIEMHLQ</sequence>
<evidence type="ECO:0000256" key="1">
    <source>
        <dbReference type="ARBA" id="ARBA00001936"/>
    </source>
</evidence>
<dbReference type="InterPro" id="IPR050341">
    <property type="entry name" value="PP1_catalytic_subunit"/>
</dbReference>
<evidence type="ECO:0000256" key="5">
    <source>
        <dbReference type="ARBA" id="ARBA00023211"/>
    </source>
</evidence>
<feature type="region of interest" description="Disordered" evidence="9">
    <location>
        <begin position="358"/>
        <end position="403"/>
    </location>
</feature>
<evidence type="ECO:0000256" key="4">
    <source>
        <dbReference type="ARBA" id="ARBA00022912"/>
    </source>
</evidence>